<dbReference type="Gene3D" id="3.60.21.10">
    <property type="match status" value="1"/>
</dbReference>
<accession>A0A250IJM7</accession>
<proteinExistence type="predicted"/>
<dbReference type="EMBL" id="CP022163">
    <property type="protein sequence ID" value="ATB31146.1"/>
    <property type="molecule type" value="Genomic_DNA"/>
</dbReference>
<sequence>MDRGGAGRPDGLLAPFALNPLPEEIHMPDLSPRLVALVVPLLLAAAPPAPRSEEGAPDTFSGVARVVAVGDVHGDVGALKDVLRMAGLINAKGRWIGGKAHLVQTGDIPDRGDHSREAYELLMRLEKEALAAGGRVHALLGNHEVMNMLGDLRYVAPAEMASYADQATQPDEAGGPRGLAGHRAAYGPEGRYGRWLRTHAAVVRINDTLFVHGGVAPGVPVNTLAELNAWVRRDLFPGNEPGGARHPQGPLWFRGYALGEEGAEEALDGVLSRFGARRMVMGHTTEREGKIRARFGGKAVLIDTGLSTGYGHHLAALELKGDKLTALYPDGRVELTSGTP</sequence>
<dbReference type="KEGG" id="mbd:MEBOL_004608"/>
<keyword evidence="3" id="KW-1185">Reference proteome</keyword>
<evidence type="ECO:0000313" key="3">
    <source>
        <dbReference type="Proteomes" id="UP000217289"/>
    </source>
</evidence>
<protein>
    <recommendedName>
        <fullName evidence="1">Calcineurin-like phosphoesterase domain-containing protein</fullName>
    </recommendedName>
</protein>
<organism evidence="2 3">
    <name type="scientific">Melittangium boletus DSM 14713</name>
    <dbReference type="NCBI Taxonomy" id="1294270"/>
    <lineage>
        <taxon>Bacteria</taxon>
        <taxon>Pseudomonadati</taxon>
        <taxon>Myxococcota</taxon>
        <taxon>Myxococcia</taxon>
        <taxon>Myxococcales</taxon>
        <taxon>Cystobacterineae</taxon>
        <taxon>Archangiaceae</taxon>
        <taxon>Melittangium</taxon>
    </lineage>
</organism>
<reference evidence="2 3" key="1">
    <citation type="submission" date="2017-06" db="EMBL/GenBank/DDBJ databases">
        <authorList>
            <person name="Kim H.J."/>
            <person name="Triplett B.A."/>
        </authorList>
    </citation>
    <scope>NUCLEOTIDE SEQUENCE [LARGE SCALE GENOMIC DNA]</scope>
    <source>
        <strain evidence="2 3">DSM 14713</strain>
    </source>
</reference>
<evidence type="ECO:0000313" key="2">
    <source>
        <dbReference type="EMBL" id="ATB31146.1"/>
    </source>
</evidence>
<dbReference type="GO" id="GO:0016787">
    <property type="term" value="F:hydrolase activity"/>
    <property type="evidence" value="ECO:0007669"/>
    <property type="project" value="InterPro"/>
</dbReference>
<dbReference type="Proteomes" id="UP000217289">
    <property type="component" value="Chromosome"/>
</dbReference>
<dbReference type="PANTHER" id="PTHR46546">
    <property type="entry name" value="SHEWANELLA-LIKE PROTEIN PHOSPHATASE 1"/>
    <property type="match status" value="1"/>
</dbReference>
<dbReference type="Pfam" id="PF00149">
    <property type="entry name" value="Metallophos"/>
    <property type="match status" value="1"/>
</dbReference>
<dbReference type="PANTHER" id="PTHR46546:SF4">
    <property type="entry name" value="SHEWANELLA-LIKE PROTEIN PHOSPHATASE 1"/>
    <property type="match status" value="1"/>
</dbReference>
<name>A0A250IJM7_9BACT</name>
<feature type="domain" description="Calcineurin-like phosphoesterase" evidence="1">
    <location>
        <begin position="65"/>
        <end position="284"/>
    </location>
</feature>
<evidence type="ECO:0000259" key="1">
    <source>
        <dbReference type="Pfam" id="PF00149"/>
    </source>
</evidence>
<dbReference type="SUPFAM" id="SSF56300">
    <property type="entry name" value="Metallo-dependent phosphatases"/>
    <property type="match status" value="1"/>
</dbReference>
<dbReference type="InterPro" id="IPR029052">
    <property type="entry name" value="Metallo-depent_PP-like"/>
</dbReference>
<dbReference type="InterPro" id="IPR004843">
    <property type="entry name" value="Calcineurin-like_PHP"/>
</dbReference>
<gene>
    <name evidence="2" type="ORF">MEBOL_004608</name>
</gene>
<dbReference type="AlphaFoldDB" id="A0A250IJM7"/>